<evidence type="ECO:0000256" key="1">
    <source>
        <dbReference type="SAM" id="MobiDB-lite"/>
    </source>
</evidence>
<reference evidence="3 4" key="1">
    <citation type="journal article" date="2015" name="Genome Biol.">
        <title>Comparative genomics of Steinernema reveals deeply conserved gene regulatory networks.</title>
        <authorList>
            <person name="Dillman A.R."/>
            <person name="Macchietto M."/>
            <person name="Porter C.F."/>
            <person name="Rogers A."/>
            <person name="Williams B."/>
            <person name="Antoshechkin I."/>
            <person name="Lee M.M."/>
            <person name="Goodwin Z."/>
            <person name="Lu X."/>
            <person name="Lewis E.E."/>
            <person name="Goodrich-Blair H."/>
            <person name="Stock S.P."/>
            <person name="Adams B.J."/>
            <person name="Sternberg P.W."/>
            <person name="Mortazavi A."/>
        </authorList>
    </citation>
    <scope>NUCLEOTIDE SEQUENCE [LARGE SCALE GENOMIC DNA]</scope>
    <source>
        <strain evidence="3 4">ALL</strain>
    </source>
</reference>
<evidence type="ECO:0008006" key="5">
    <source>
        <dbReference type="Google" id="ProtNLM"/>
    </source>
</evidence>
<reference evidence="3 4" key="2">
    <citation type="journal article" date="2019" name="G3 (Bethesda)">
        <title>Hybrid Assembly of the Genome of the Entomopathogenic Nematode Steinernema carpocapsae Identifies the X-Chromosome.</title>
        <authorList>
            <person name="Serra L."/>
            <person name="Macchietto M."/>
            <person name="Macias-Munoz A."/>
            <person name="McGill C.J."/>
            <person name="Rodriguez I.M."/>
            <person name="Rodriguez B."/>
            <person name="Murad R."/>
            <person name="Mortazavi A."/>
        </authorList>
    </citation>
    <scope>NUCLEOTIDE SEQUENCE [LARGE SCALE GENOMIC DNA]</scope>
    <source>
        <strain evidence="3 4">ALL</strain>
    </source>
</reference>
<keyword evidence="2" id="KW-0472">Membrane</keyword>
<comment type="caution">
    <text evidence="3">The sequence shown here is derived from an EMBL/GenBank/DDBJ whole genome shotgun (WGS) entry which is preliminary data.</text>
</comment>
<name>A0A4U5P8M4_STECR</name>
<dbReference type="EMBL" id="AZBU02000002">
    <property type="protein sequence ID" value="TKR92576.1"/>
    <property type="molecule type" value="Genomic_DNA"/>
</dbReference>
<proteinExistence type="predicted"/>
<evidence type="ECO:0000313" key="3">
    <source>
        <dbReference type="EMBL" id="TKR92576.1"/>
    </source>
</evidence>
<dbReference type="Proteomes" id="UP000298663">
    <property type="component" value="Unassembled WGS sequence"/>
</dbReference>
<accession>A0A4U5P8M4</accession>
<evidence type="ECO:0000313" key="4">
    <source>
        <dbReference type="Proteomes" id="UP000298663"/>
    </source>
</evidence>
<sequence>MRTSEDPKKEKRVAEGFRSPPPPPTWPYVFHLLPSLGSLSVAVVAYRSLFTYLSVLVLLRFVSFTSSSRFQRLLHKGRERPLSRDPFGAPGERS</sequence>
<organism evidence="3 4">
    <name type="scientific">Steinernema carpocapsae</name>
    <name type="common">Entomopathogenic nematode</name>
    <dbReference type="NCBI Taxonomy" id="34508"/>
    <lineage>
        <taxon>Eukaryota</taxon>
        <taxon>Metazoa</taxon>
        <taxon>Ecdysozoa</taxon>
        <taxon>Nematoda</taxon>
        <taxon>Chromadorea</taxon>
        <taxon>Rhabditida</taxon>
        <taxon>Tylenchina</taxon>
        <taxon>Panagrolaimomorpha</taxon>
        <taxon>Strongyloidoidea</taxon>
        <taxon>Steinernematidae</taxon>
        <taxon>Steinernema</taxon>
    </lineage>
</organism>
<dbReference type="AlphaFoldDB" id="A0A4U5P8M4"/>
<evidence type="ECO:0000256" key="2">
    <source>
        <dbReference type="SAM" id="Phobius"/>
    </source>
</evidence>
<gene>
    <name evidence="3" type="ORF">L596_007204</name>
</gene>
<keyword evidence="2" id="KW-1133">Transmembrane helix</keyword>
<feature type="transmembrane region" description="Helical" evidence="2">
    <location>
        <begin position="36"/>
        <end position="62"/>
    </location>
</feature>
<keyword evidence="2" id="KW-0812">Transmembrane</keyword>
<protein>
    <recommendedName>
        <fullName evidence="5">Transmembrane protein</fullName>
    </recommendedName>
</protein>
<feature type="compositionally biased region" description="Basic and acidic residues" evidence="1">
    <location>
        <begin position="1"/>
        <end position="15"/>
    </location>
</feature>
<keyword evidence="4" id="KW-1185">Reference proteome</keyword>
<feature type="region of interest" description="Disordered" evidence="1">
    <location>
        <begin position="1"/>
        <end position="23"/>
    </location>
</feature>